<sequence>MRSRFMVVGLVAFLGAGCGTPSVPGSGASGSGVASSRVASSGCAHPYYPLREGYAVSYKSSVKGLPESIFTVKAADTSGDKATLQYTFTRPGGPADAGISMSLDIECVGGDLKAKGQLDMASAMSGKRVTSTTKKSSGELLPKNLAVGSEWDGEFQVETVLDNPTAVRLGMGNVSSTMTLHHKAVREEEVTVPAGTYTALVVESDMQILTSLPGATGYKPPTIRTTEYWVKGVGLVKSVTESSMIEATSITLP</sequence>
<dbReference type="AlphaFoldDB" id="A0A1F7UJE9"/>
<proteinExistence type="predicted"/>
<organism evidence="2 3">
    <name type="scientific">Candidatus Uhrbacteria bacterium RIFCSPHIGHO2_12_FULL_60_25</name>
    <dbReference type="NCBI Taxonomy" id="1802399"/>
    <lineage>
        <taxon>Bacteria</taxon>
        <taxon>Candidatus Uhriibacteriota</taxon>
    </lineage>
</organism>
<gene>
    <name evidence="2" type="ORF">A3E39_02785</name>
</gene>
<dbReference type="Gene3D" id="2.40.360.20">
    <property type="match status" value="1"/>
</dbReference>
<name>A0A1F7UJE9_9BACT</name>
<comment type="caution">
    <text evidence="2">The sequence shown here is derived from an EMBL/GenBank/DDBJ whole genome shotgun (WGS) entry which is preliminary data.</text>
</comment>
<dbReference type="Pfam" id="PF21347">
    <property type="entry name" value="DUF3108_like"/>
    <property type="match status" value="1"/>
</dbReference>
<reference evidence="2 3" key="1">
    <citation type="journal article" date="2016" name="Nat. Commun.">
        <title>Thousands of microbial genomes shed light on interconnected biogeochemical processes in an aquifer system.</title>
        <authorList>
            <person name="Anantharaman K."/>
            <person name="Brown C.T."/>
            <person name="Hug L.A."/>
            <person name="Sharon I."/>
            <person name="Castelle C.J."/>
            <person name="Probst A.J."/>
            <person name="Thomas B.C."/>
            <person name="Singh A."/>
            <person name="Wilkins M.J."/>
            <person name="Karaoz U."/>
            <person name="Brodie E.L."/>
            <person name="Williams K.H."/>
            <person name="Hubbard S.S."/>
            <person name="Banfield J.F."/>
        </authorList>
    </citation>
    <scope>NUCLEOTIDE SEQUENCE [LARGE SCALE GENOMIC DNA]</scope>
</reference>
<evidence type="ECO:0000259" key="1">
    <source>
        <dbReference type="Pfam" id="PF21347"/>
    </source>
</evidence>
<dbReference type="InterPro" id="IPR049279">
    <property type="entry name" value="DUF3108-like"/>
</dbReference>
<evidence type="ECO:0000313" key="2">
    <source>
        <dbReference type="EMBL" id="OGL78400.1"/>
    </source>
</evidence>
<dbReference type="Proteomes" id="UP000176603">
    <property type="component" value="Unassembled WGS sequence"/>
</dbReference>
<feature type="domain" description="DUF3108" evidence="1">
    <location>
        <begin position="76"/>
        <end position="238"/>
    </location>
</feature>
<dbReference type="EMBL" id="MGEH01000032">
    <property type="protein sequence ID" value="OGL78400.1"/>
    <property type="molecule type" value="Genomic_DNA"/>
</dbReference>
<accession>A0A1F7UJE9</accession>
<evidence type="ECO:0000313" key="3">
    <source>
        <dbReference type="Proteomes" id="UP000176603"/>
    </source>
</evidence>
<dbReference type="PROSITE" id="PS51257">
    <property type="entry name" value="PROKAR_LIPOPROTEIN"/>
    <property type="match status" value="1"/>
</dbReference>
<protein>
    <recommendedName>
        <fullName evidence="1">DUF3108 domain-containing protein</fullName>
    </recommendedName>
</protein>